<evidence type="ECO:0000313" key="1">
    <source>
        <dbReference type="EMBL" id="OYD49450.1"/>
    </source>
</evidence>
<sequence>MWSSLQTLRSLHWLARLVLAWFVVSMGVAVASPLVNPQAMELICSGSGAIKLLVKTDDGAQEMQSHTLDCPLCAQVSAPPPASQALLPVVHPLAHALRPIPAAHIAARTAAPLPPRGPPAFS</sequence>
<reference evidence="1 2" key="1">
    <citation type="submission" date="2017-07" db="EMBL/GenBank/DDBJ databases">
        <title>Acidovorax KNDSW TSA 6 genome sequence and assembly.</title>
        <authorList>
            <person name="Mayilraj S."/>
        </authorList>
    </citation>
    <scope>NUCLEOTIDE SEQUENCE [LARGE SCALE GENOMIC DNA]</scope>
    <source>
        <strain evidence="1 2">KNDSW-TSA6</strain>
    </source>
</reference>
<comment type="caution">
    <text evidence="1">The sequence shown here is derived from an EMBL/GenBank/DDBJ whole genome shotgun (WGS) entry which is preliminary data.</text>
</comment>
<dbReference type="EMBL" id="NOIG01000009">
    <property type="protein sequence ID" value="OYD49450.1"/>
    <property type="molecule type" value="Genomic_DNA"/>
</dbReference>
<dbReference type="AlphaFoldDB" id="A0A235EKD9"/>
<keyword evidence="2" id="KW-1185">Reference proteome</keyword>
<dbReference type="Pfam" id="PF11162">
    <property type="entry name" value="DUF2946"/>
    <property type="match status" value="1"/>
</dbReference>
<gene>
    <name evidence="1" type="ORF">CBY09_14670</name>
</gene>
<protein>
    <submittedName>
        <fullName evidence="1">DUF2946 domain-containing protein</fullName>
    </submittedName>
</protein>
<dbReference type="InterPro" id="IPR021333">
    <property type="entry name" value="DUF2946"/>
</dbReference>
<dbReference type="RefSeq" id="WP_094290343.1">
    <property type="nucleotide sequence ID" value="NZ_NOIG01000009.1"/>
</dbReference>
<accession>A0A235EKD9</accession>
<dbReference type="Proteomes" id="UP000215441">
    <property type="component" value="Unassembled WGS sequence"/>
</dbReference>
<proteinExistence type="predicted"/>
<dbReference type="OrthoDB" id="8906767at2"/>
<name>A0A235EKD9_9BURK</name>
<organism evidence="1 2">
    <name type="scientific">Acidovorax kalamii</name>
    <dbReference type="NCBI Taxonomy" id="2004485"/>
    <lineage>
        <taxon>Bacteria</taxon>
        <taxon>Pseudomonadati</taxon>
        <taxon>Pseudomonadota</taxon>
        <taxon>Betaproteobacteria</taxon>
        <taxon>Burkholderiales</taxon>
        <taxon>Comamonadaceae</taxon>
        <taxon>Acidovorax</taxon>
    </lineage>
</organism>
<evidence type="ECO:0000313" key="2">
    <source>
        <dbReference type="Proteomes" id="UP000215441"/>
    </source>
</evidence>